<accession>A0A7Y9KT53</accession>
<evidence type="ECO:0000256" key="1">
    <source>
        <dbReference type="ARBA" id="ARBA00003618"/>
    </source>
</evidence>
<evidence type="ECO:0000313" key="12">
    <source>
        <dbReference type="Proteomes" id="UP000549911"/>
    </source>
</evidence>
<evidence type="ECO:0000256" key="6">
    <source>
        <dbReference type="ARBA" id="ARBA00022840"/>
    </source>
</evidence>
<feature type="domain" description="RecF/RecN/SMC N-terminal" evidence="10">
    <location>
        <begin position="5"/>
        <end position="536"/>
    </location>
</feature>
<evidence type="ECO:0000313" key="11">
    <source>
        <dbReference type="EMBL" id="NYE38185.1"/>
    </source>
</evidence>
<dbReference type="GO" id="GO:0005524">
    <property type="term" value="F:ATP binding"/>
    <property type="evidence" value="ECO:0007669"/>
    <property type="project" value="UniProtKB-KW"/>
</dbReference>
<evidence type="ECO:0000259" key="10">
    <source>
        <dbReference type="Pfam" id="PF02463"/>
    </source>
</evidence>
<dbReference type="GO" id="GO:0006281">
    <property type="term" value="P:DNA repair"/>
    <property type="evidence" value="ECO:0007669"/>
    <property type="project" value="UniProtKB-KW"/>
</dbReference>
<comment type="similarity">
    <text evidence="2 9">Belongs to the RecN family.</text>
</comment>
<keyword evidence="6" id="KW-0067">ATP-binding</keyword>
<dbReference type="EMBL" id="JACCBW010000003">
    <property type="protein sequence ID" value="NYE38185.1"/>
    <property type="molecule type" value="Genomic_DNA"/>
</dbReference>
<protein>
    <recommendedName>
        <fullName evidence="3 9">DNA repair protein RecN</fullName>
    </recommendedName>
    <alternativeName>
        <fullName evidence="8 9">Recombination protein N</fullName>
    </alternativeName>
</protein>
<evidence type="ECO:0000256" key="8">
    <source>
        <dbReference type="ARBA" id="ARBA00033408"/>
    </source>
</evidence>
<evidence type="ECO:0000256" key="3">
    <source>
        <dbReference type="ARBA" id="ARBA00021315"/>
    </source>
</evidence>
<dbReference type="InterPro" id="IPR004604">
    <property type="entry name" value="DNA_recomb/repair_RecN"/>
</dbReference>
<reference evidence="11 12" key="1">
    <citation type="submission" date="2020-07" db="EMBL/GenBank/DDBJ databases">
        <authorList>
            <person name="Partida-Martinez L."/>
            <person name="Huntemann M."/>
            <person name="Clum A."/>
            <person name="Wang J."/>
            <person name="Palaniappan K."/>
            <person name="Ritter S."/>
            <person name="Chen I.-M."/>
            <person name="Stamatis D."/>
            <person name="Reddy T."/>
            <person name="O'Malley R."/>
            <person name="Daum C."/>
            <person name="Shapiro N."/>
            <person name="Ivanova N."/>
            <person name="Kyrpides N."/>
            <person name="Woyke T."/>
        </authorList>
    </citation>
    <scope>NUCLEOTIDE SEQUENCE [LARGE SCALE GENOMIC DNA]</scope>
    <source>
        <strain evidence="11 12">AT2.17</strain>
    </source>
</reference>
<organism evidence="11 12">
    <name type="scientific">Nocardioides cavernae</name>
    <dbReference type="NCBI Taxonomy" id="1921566"/>
    <lineage>
        <taxon>Bacteria</taxon>
        <taxon>Bacillati</taxon>
        <taxon>Actinomycetota</taxon>
        <taxon>Actinomycetes</taxon>
        <taxon>Propionibacteriales</taxon>
        <taxon>Nocardioidaceae</taxon>
        <taxon>Nocardioides</taxon>
    </lineage>
</organism>
<dbReference type="GO" id="GO:0043590">
    <property type="term" value="C:bacterial nucleoid"/>
    <property type="evidence" value="ECO:0007669"/>
    <property type="project" value="TreeGrafter"/>
</dbReference>
<dbReference type="GO" id="GO:0009432">
    <property type="term" value="P:SOS response"/>
    <property type="evidence" value="ECO:0007669"/>
    <property type="project" value="TreeGrafter"/>
</dbReference>
<name>A0A7Y9KT53_9ACTN</name>
<dbReference type="Gene3D" id="3.40.50.300">
    <property type="entry name" value="P-loop containing nucleotide triphosphate hydrolases"/>
    <property type="match status" value="2"/>
</dbReference>
<comment type="function">
    <text evidence="1 9">May be involved in recombinational repair of damaged DNA.</text>
</comment>
<evidence type="ECO:0000256" key="9">
    <source>
        <dbReference type="PIRNR" id="PIRNR003128"/>
    </source>
</evidence>
<evidence type="ECO:0000256" key="2">
    <source>
        <dbReference type="ARBA" id="ARBA00009441"/>
    </source>
</evidence>
<dbReference type="SUPFAM" id="SSF52540">
    <property type="entry name" value="P-loop containing nucleoside triphosphate hydrolases"/>
    <property type="match status" value="2"/>
</dbReference>
<dbReference type="AlphaFoldDB" id="A0A7Y9KT53"/>
<dbReference type="Pfam" id="PF02463">
    <property type="entry name" value="SMC_N"/>
    <property type="match status" value="1"/>
</dbReference>
<keyword evidence="12" id="KW-1185">Reference proteome</keyword>
<sequence>MSTMLEELRISQLGVIESSTLELGPGLTVITGETGAGKTMVVTALGLLLGGRADSGAVRSGARQARVEGVVAAGDLVGFRTAVEESGGEVEDDQVVLARNVAAQGRSRAWVGGASVPVTTLAEVAEPLVAVHGQSDQHRLLKAGAQRASLDRFGGEELARTAGAYAELWAELAATERTLAEVIGSARERAREADQLRFGLGEVEAVDPRPGEDAELAAEETRLGFADTLRTAAETAREALSSEDGATDALATTSAARQALEGVREHDATAGELADRLAELGHLLVDVAGDVASYAASLETDPARLAAVSERRAALTALTRKYGETIDEVLAWAEDGAKRLLDLEDTDGHIGELEARRDRIRGELGDLAARLTRQRSVAAERLGAAVSDELTSLAMPHATVTIAVSQQETPAPEVPAGPQLLVDGRWLRATSHGVDDVEFLLAANTGADARPLHKGASGGELSRVMLALEVSLAETGSVPTFVFDEVDAGVGGKAAIEVGRRLAALARTSQVLVVTHLPQVAAYADRHVVVHKASDGSVTTSGLISLAEADRERELSRMLAGVEDSDSARAHARELLDAAAPERACLPERQGRG</sequence>
<dbReference type="PANTHER" id="PTHR11059">
    <property type="entry name" value="DNA REPAIR PROTEIN RECN"/>
    <property type="match status" value="1"/>
</dbReference>
<keyword evidence="5 9" id="KW-0227">DNA damage</keyword>
<dbReference type="CDD" id="cd03241">
    <property type="entry name" value="ABC_RecN"/>
    <property type="match status" value="1"/>
</dbReference>
<evidence type="ECO:0000256" key="5">
    <source>
        <dbReference type="ARBA" id="ARBA00022763"/>
    </source>
</evidence>
<dbReference type="PIRSF" id="PIRSF003128">
    <property type="entry name" value="RecN"/>
    <property type="match status" value="1"/>
</dbReference>
<evidence type="ECO:0000256" key="7">
    <source>
        <dbReference type="ARBA" id="ARBA00023204"/>
    </source>
</evidence>
<comment type="caution">
    <text evidence="11">The sequence shown here is derived from an EMBL/GenBank/DDBJ whole genome shotgun (WGS) entry which is preliminary data.</text>
</comment>
<gene>
    <name evidence="11" type="ORF">F4692_003330</name>
</gene>
<dbReference type="InterPro" id="IPR027417">
    <property type="entry name" value="P-loop_NTPase"/>
</dbReference>
<dbReference type="PANTHER" id="PTHR11059:SF0">
    <property type="entry name" value="DNA REPAIR PROTEIN RECN"/>
    <property type="match status" value="1"/>
</dbReference>
<evidence type="ECO:0000256" key="4">
    <source>
        <dbReference type="ARBA" id="ARBA00022741"/>
    </source>
</evidence>
<dbReference type="FunFam" id="3.40.50.300:FF:000356">
    <property type="entry name" value="DNA repair protein RecN"/>
    <property type="match status" value="1"/>
</dbReference>
<dbReference type="Proteomes" id="UP000549911">
    <property type="component" value="Unassembled WGS sequence"/>
</dbReference>
<dbReference type="GO" id="GO:0006310">
    <property type="term" value="P:DNA recombination"/>
    <property type="evidence" value="ECO:0007669"/>
    <property type="project" value="InterPro"/>
</dbReference>
<proteinExistence type="inferred from homology"/>
<reference evidence="11 12" key="2">
    <citation type="submission" date="2020-08" db="EMBL/GenBank/DDBJ databases">
        <title>The Agave Microbiome: Exploring the role of microbial communities in plant adaptations to desert environments.</title>
        <authorList>
            <person name="Partida-Martinez L.P."/>
        </authorList>
    </citation>
    <scope>NUCLEOTIDE SEQUENCE [LARGE SCALE GENOMIC DNA]</scope>
    <source>
        <strain evidence="11 12">AT2.17</strain>
    </source>
</reference>
<dbReference type="FunFam" id="3.40.50.300:FF:000319">
    <property type="entry name" value="DNA repair protein RecN"/>
    <property type="match status" value="1"/>
</dbReference>
<dbReference type="NCBIfam" id="TIGR00634">
    <property type="entry name" value="recN"/>
    <property type="match status" value="1"/>
</dbReference>
<dbReference type="InterPro" id="IPR003395">
    <property type="entry name" value="RecF/RecN/SMC_N"/>
</dbReference>
<keyword evidence="4" id="KW-0547">Nucleotide-binding</keyword>
<keyword evidence="7 9" id="KW-0234">DNA repair</keyword>